<dbReference type="SUPFAM" id="SSF52266">
    <property type="entry name" value="SGNH hydrolase"/>
    <property type="match status" value="1"/>
</dbReference>
<proteinExistence type="predicted"/>
<keyword evidence="1" id="KW-0378">Hydrolase</keyword>
<dbReference type="RefSeq" id="WP_119669686.1">
    <property type="nucleotide sequence ID" value="NZ_QXED01000006.1"/>
</dbReference>
<comment type="caution">
    <text evidence="1">The sequence shown here is derived from an EMBL/GenBank/DDBJ whole genome shotgun (WGS) entry which is preliminary data.</text>
</comment>
<dbReference type="EMBL" id="QXED01000006">
    <property type="protein sequence ID" value="RIV20518.1"/>
    <property type="molecule type" value="Genomic_DNA"/>
</dbReference>
<sequence>MKRLLIIWVGLLLALPSIAQKKTPQRLARRDPATGQIKYYLLGSVPTNTYSVPGGKTQYQRDASSGLLNLIVEENGIVIPAGTVPPLEKPQPPTGTNPLLSSRFTYNSNQQLSIEGAPAPGQPVELKFEPVTGSLPQIRSNLGQNLTPGTYYPSGPLQNQGEYTQEWSLYNMPQVPIRITWRRISDGVTHSYVFGPVTATKQLLFTRSSGNDPPPTGGATFVRVVFQGNSITKHPNTPPGQEGSQGFTIGEGNAWGMAATTQANDYVHKLVALMRQSSPDVQYLASGNGSFWEQQYQSGYNYSQITNEVNTAFGGLPPTHIYISISENVDAGQFNEAAFRSGLDQLIAAHNPAPTTRIYLRNSFWNGKENVNAVLQNYATQKGYGFVDLSDIREGSAYTAQNDWQQASPGVKRHPGNNGMTAIANKSWAVINNSGSGGNPGPGPGPSPGNGEFISYADQGWSGADYKTLNNGLVTVKIRRSVGGCVCHLSSNSDGRGLVNDYLVDLGGGRGIGSDKGRQMQVGSDYFTPGVQYQIGGDNTGWHGFDTGANTVQGGSQAPFFNESTVLASSTFTHRSGGQGLYVKVRPKIWGANDKDGNIILEQWIWLEPGKPILGYFARHTVLERDNSQTTWQSREQENPCIYTIPRLRNHKVSLAGNPFSGAGATNWSNYQGYFTPTVRTTEHWVGGYDVAGSGIGLTLYQPQNSSFKAGLFNFGDLNAGEFGNDAGYINGAPLVNYDSPGVYEDYGYVIVGTESQARSHIYNDLPRPDYSFDFDFTKDNVKWWNFDAKFRKENGKWRFYVGDAKTDNNVTSFIGKISAPYRSYKASEITQLEITFIGQGFSALNLNWEKPGPENSNGYTKTISVTPTGSQQTIVISTSHPDWNGMLSTIGIGATNGSTSNGAYMDLIRIRKL</sequence>
<reference evidence="1 2" key="1">
    <citation type="submission" date="2018-08" db="EMBL/GenBank/DDBJ databases">
        <title>Fibrisoma montanum sp. nov., isolated from Danxia mountain soil.</title>
        <authorList>
            <person name="Huang Y."/>
        </authorList>
    </citation>
    <scope>NUCLEOTIDE SEQUENCE [LARGE SCALE GENOMIC DNA]</scope>
    <source>
        <strain evidence="1 2">HYT19</strain>
    </source>
</reference>
<accession>A0A418M434</accession>
<dbReference type="Gene3D" id="3.40.50.1110">
    <property type="entry name" value="SGNH hydrolase"/>
    <property type="match status" value="1"/>
</dbReference>
<protein>
    <submittedName>
        <fullName evidence="1">SGNH/GDSL hydrolase family protein</fullName>
    </submittedName>
</protein>
<dbReference type="AlphaFoldDB" id="A0A418M434"/>
<name>A0A418M434_9BACT</name>
<organism evidence="1 2">
    <name type="scientific">Fibrisoma montanum</name>
    <dbReference type="NCBI Taxonomy" id="2305895"/>
    <lineage>
        <taxon>Bacteria</taxon>
        <taxon>Pseudomonadati</taxon>
        <taxon>Bacteroidota</taxon>
        <taxon>Cytophagia</taxon>
        <taxon>Cytophagales</taxon>
        <taxon>Spirosomataceae</taxon>
        <taxon>Fibrisoma</taxon>
    </lineage>
</organism>
<dbReference type="GO" id="GO:0016788">
    <property type="term" value="F:hydrolase activity, acting on ester bonds"/>
    <property type="evidence" value="ECO:0007669"/>
    <property type="project" value="UniProtKB-ARBA"/>
</dbReference>
<dbReference type="Proteomes" id="UP000283523">
    <property type="component" value="Unassembled WGS sequence"/>
</dbReference>
<gene>
    <name evidence="1" type="ORF">DYU11_20960</name>
</gene>
<evidence type="ECO:0000313" key="2">
    <source>
        <dbReference type="Proteomes" id="UP000283523"/>
    </source>
</evidence>
<dbReference type="InterPro" id="IPR036514">
    <property type="entry name" value="SGNH_hydro_sf"/>
</dbReference>
<dbReference type="OrthoDB" id="633728at2"/>
<evidence type="ECO:0000313" key="1">
    <source>
        <dbReference type="EMBL" id="RIV20518.1"/>
    </source>
</evidence>
<keyword evidence="2" id="KW-1185">Reference proteome</keyword>